<protein>
    <submittedName>
        <fullName evidence="2">Uncharacterized protein</fullName>
    </submittedName>
</protein>
<proteinExistence type="predicted"/>
<dbReference type="OrthoDB" id="7089656at2759"/>
<name>A0A9N9QY79_9NEOP</name>
<dbReference type="EMBL" id="OU893346">
    <property type="protein sequence ID" value="CAG9785925.1"/>
    <property type="molecule type" value="Genomic_DNA"/>
</dbReference>
<sequence length="200" mass="22395">MQAETSRRPAAGARRRTQPALLISVRSRQRRRRSCSGPHANERRQPYTTKAALMILLHRTSRSSAGGESRRATARALHPSHVYPFNAQFPYNLTLRSKRNFPKSFPAARRRSGGGCERDADIGVLEIKCWAKLVTLRLSISKPIRSKVCAKMTSKGNHTLGWRPPAHPLPSPYLNPPCLSPYRHATDNLQLVWVASDVIG</sequence>
<accession>A0A9N9QY79</accession>
<organism evidence="2 3">
    <name type="scientific">Diatraea saccharalis</name>
    <name type="common">sugarcane borer</name>
    <dbReference type="NCBI Taxonomy" id="40085"/>
    <lineage>
        <taxon>Eukaryota</taxon>
        <taxon>Metazoa</taxon>
        <taxon>Ecdysozoa</taxon>
        <taxon>Arthropoda</taxon>
        <taxon>Hexapoda</taxon>
        <taxon>Insecta</taxon>
        <taxon>Pterygota</taxon>
        <taxon>Neoptera</taxon>
        <taxon>Endopterygota</taxon>
        <taxon>Lepidoptera</taxon>
        <taxon>Glossata</taxon>
        <taxon>Ditrysia</taxon>
        <taxon>Pyraloidea</taxon>
        <taxon>Crambidae</taxon>
        <taxon>Crambinae</taxon>
        <taxon>Diatraea</taxon>
    </lineage>
</organism>
<reference evidence="2" key="1">
    <citation type="submission" date="2021-12" db="EMBL/GenBank/DDBJ databases">
        <authorList>
            <person name="King R."/>
        </authorList>
    </citation>
    <scope>NUCLEOTIDE SEQUENCE</scope>
</reference>
<evidence type="ECO:0000256" key="1">
    <source>
        <dbReference type="SAM" id="MobiDB-lite"/>
    </source>
</evidence>
<dbReference type="Proteomes" id="UP001153714">
    <property type="component" value="Chromosome 15"/>
</dbReference>
<reference evidence="2" key="2">
    <citation type="submission" date="2022-10" db="EMBL/GenBank/DDBJ databases">
        <authorList>
            <consortium name="ENA_rothamsted_submissions"/>
            <consortium name="culmorum"/>
            <person name="King R."/>
        </authorList>
    </citation>
    <scope>NUCLEOTIDE SEQUENCE</scope>
</reference>
<evidence type="ECO:0000313" key="3">
    <source>
        <dbReference type="Proteomes" id="UP001153714"/>
    </source>
</evidence>
<evidence type="ECO:0000313" key="2">
    <source>
        <dbReference type="EMBL" id="CAG9785925.1"/>
    </source>
</evidence>
<keyword evidence="3" id="KW-1185">Reference proteome</keyword>
<feature type="region of interest" description="Disordered" evidence="1">
    <location>
        <begin position="1"/>
        <end position="20"/>
    </location>
</feature>
<gene>
    <name evidence="2" type="ORF">DIATSA_LOCUS3919</name>
</gene>
<dbReference type="AlphaFoldDB" id="A0A9N9QY79"/>